<name>A0A8B4RBU3_STRAG</name>
<proteinExistence type="predicted"/>
<comment type="caution">
    <text evidence="1">The sequence shown here is derived from an EMBL/GenBank/DDBJ whole genome shotgun (WGS) entry which is preliminary data.</text>
</comment>
<dbReference type="Proteomes" id="UP000254076">
    <property type="component" value="Unassembled WGS sequence"/>
</dbReference>
<evidence type="ECO:0000313" key="1">
    <source>
        <dbReference type="EMBL" id="SUN13463.1"/>
    </source>
</evidence>
<protein>
    <submittedName>
        <fullName evidence="1">Uncharacterized protein</fullName>
    </submittedName>
</protein>
<dbReference type="AlphaFoldDB" id="A0A8B4RBU3"/>
<reference evidence="1 2" key="1">
    <citation type="submission" date="2018-06" db="EMBL/GenBank/DDBJ databases">
        <authorList>
            <consortium name="Pathogen Informatics"/>
            <person name="Doyle S."/>
        </authorList>
    </citation>
    <scope>NUCLEOTIDE SEQUENCE [LARGE SCALE GENOMIC DNA]</scope>
    <source>
        <strain evidence="1 2">NCTC8185</strain>
    </source>
</reference>
<gene>
    <name evidence="1" type="ORF">NCTC8185_00663</name>
</gene>
<sequence>MGFTYTEKELREFNIGDNVYSVNPDYAEKNHSTVITDLPQKDNETNIITTEDRKKFKVLKTSPDDMSGYQGMAVAPIIKGKVDYNSVAVISAATDSSNYKDLIGAVSSAQPHQSSTQLKSADKFLKEVQSHDKWTVTQLSGYSQSAYMLKLGAKYHIPTTVFNGWFRYSTLNEDEKKFMAKHPEYFANFRHKEDNVTWWNDFNKLDDKDYGTVKWVNGKSHKIESWKFTDDGKLKDEKGNIVNPKSLAIQSVLYEEVHFQKAKAKLKKSGGKLSHSEKVYLDSEQAIFIANGLTTASQTASDDIKKNAELAKEKASELFAKTKVMPPGITDLSPEELADAYSEGGVREDTIVTPIETFFDEKVTNAQEITTSYINLQKQIESGVQKLLEEDSKLAGEFKEWSQY</sequence>
<accession>A0A8B4RBU3</accession>
<organism evidence="1 2">
    <name type="scientific">Streptococcus agalactiae</name>
    <dbReference type="NCBI Taxonomy" id="1311"/>
    <lineage>
        <taxon>Bacteria</taxon>
        <taxon>Bacillati</taxon>
        <taxon>Bacillota</taxon>
        <taxon>Bacilli</taxon>
        <taxon>Lactobacillales</taxon>
        <taxon>Streptococcaceae</taxon>
        <taxon>Streptococcus</taxon>
    </lineage>
</organism>
<evidence type="ECO:0000313" key="2">
    <source>
        <dbReference type="Proteomes" id="UP000254076"/>
    </source>
</evidence>
<dbReference type="EMBL" id="UHEQ01000004">
    <property type="protein sequence ID" value="SUN13463.1"/>
    <property type="molecule type" value="Genomic_DNA"/>
</dbReference>